<dbReference type="GO" id="GO:0003924">
    <property type="term" value="F:GTPase activity"/>
    <property type="evidence" value="ECO:0007669"/>
    <property type="project" value="InterPro"/>
</dbReference>
<dbReference type="PRINTS" id="PR00449">
    <property type="entry name" value="RASTRNSFRMNG"/>
</dbReference>
<dbReference type="GO" id="GO:0005525">
    <property type="term" value="F:GTP binding"/>
    <property type="evidence" value="ECO:0007669"/>
    <property type="project" value="InterPro"/>
</dbReference>
<dbReference type="PANTHER" id="PTHR47978">
    <property type="match status" value="1"/>
</dbReference>
<organism evidence="2">
    <name type="scientific">Polytomella parva</name>
    <dbReference type="NCBI Taxonomy" id="51329"/>
    <lineage>
        <taxon>Eukaryota</taxon>
        <taxon>Viridiplantae</taxon>
        <taxon>Chlorophyta</taxon>
        <taxon>core chlorophytes</taxon>
        <taxon>Chlorophyceae</taxon>
        <taxon>CS clade</taxon>
        <taxon>Chlamydomonadales</taxon>
        <taxon>Chlamydomonadaceae</taxon>
        <taxon>Polytomella</taxon>
    </lineage>
</organism>
<dbReference type="SMART" id="SM00174">
    <property type="entry name" value="RHO"/>
    <property type="match status" value="1"/>
</dbReference>
<name>A0A7S0VMU3_9CHLO</name>
<dbReference type="Gene3D" id="3.40.50.300">
    <property type="entry name" value="P-loop containing nucleotide triphosphate hydrolases"/>
    <property type="match status" value="1"/>
</dbReference>
<reference evidence="2" key="1">
    <citation type="submission" date="2021-01" db="EMBL/GenBank/DDBJ databases">
        <authorList>
            <person name="Corre E."/>
            <person name="Pelletier E."/>
            <person name="Niang G."/>
            <person name="Scheremetjew M."/>
            <person name="Finn R."/>
            <person name="Kale V."/>
            <person name="Holt S."/>
            <person name="Cochrane G."/>
            <person name="Meng A."/>
            <person name="Brown T."/>
            <person name="Cohen L."/>
        </authorList>
    </citation>
    <scope>NUCLEOTIDE SEQUENCE</scope>
    <source>
        <strain evidence="2">SAG 63-3</strain>
    </source>
</reference>
<keyword evidence="1" id="KW-0547">Nucleotide-binding</keyword>
<dbReference type="AlphaFoldDB" id="A0A7S0VMU3"/>
<dbReference type="InterPro" id="IPR005225">
    <property type="entry name" value="Small_GTP-bd"/>
</dbReference>
<dbReference type="FunFam" id="3.40.50.300:FF:001447">
    <property type="entry name" value="Ras-related protein Rab-1B"/>
    <property type="match status" value="1"/>
</dbReference>
<dbReference type="SUPFAM" id="SSF52540">
    <property type="entry name" value="P-loop containing nucleoside triphosphate hydrolases"/>
    <property type="match status" value="1"/>
</dbReference>
<dbReference type="NCBIfam" id="TIGR00231">
    <property type="entry name" value="small_GTP"/>
    <property type="match status" value="1"/>
</dbReference>
<dbReference type="SMART" id="SM00173">
    <property type="entry name" value="RAS"/>
    <property type="match status" value="1"/>
</dbReference>
<evidence type="ECO:0000313" key="2">
    <source>
        <dbReference type="EMBL" id="CAD8786231.1"/>
    </source>
</evidence>
<sequence>MRAAKAAGNKSKRSKLYRIKVISMGLQGSGKSCLIKRYCEEKFVSKYIPTIGIDYGVKPVKFNDYEVRVNLWDLAGSDDYYEVRNEFYKDVQGCILVYDVTNRASFDALDAWLSESQRHGADNMAVMVAATKTDQPIRKVFEKEGREWAAGHGFPFFEVSASSGQGVRALFASLFARILATAPGIPEELAQAAVQQANAARQEE</sequence>
<protein>
    <submittedName>
        <fullName evidence="2">Uncharacterized protein</fullName>
    </submittedName>
</protein>
<evidence type="ECO:0000256" key="1">
    <source>
        <dbReference type="ARBA" id="ARBA00022741"/>
    </source>
</evidence>
<dbReference type="InterPro" id="IPR027417">
    <property type="entry name" value="P-loop_NTPase"/>
</dbReference>
<dbReference type="InterPro" id="IPR001806">
    <property type="entry name" value="Small_GTPase"/>
</dbReference>
<dbReference type="PROSITE" id="PS51421">
    <property type="entry name" value="RAS"/>
    <property type="match status" value="1"/>
</dbReference>
<dbReference type="Pfam" id="PF00071">
    <property type="entry name" value="Ras"/>
    <property type="match status" value="1"/>
</dbReference>
<dbReference type="SMART" id="SM00176">
    <property type="entry name" value="RAN"/>
    <property type="match status" value="1"/>
</dbReference>
<dbReference type="PROSITE" id="PS51419">
    <property type="entry name" value="RAB"/>
    <property type="match status" value="1"/>
</dbReference>
<proteinExistence type="predicted"/>
<dbReference type="EMBL" id="HBFM01028192">
    <property type="protein sequence ID" value="CAD8786231.1"/>
    <property type="molecule type" value="Transcribed_RNA"/>
</dbReference>
<dbReference type="SMART" id="SM00175">
    <property type="entry name" value="RAB"/>
    <property type="match status" value="1"/>
</dbReference>
<accession>A0A7S0VMU3</accession>
<gene>
    <name evidence="2" type="ORF">PPAR00522_LOCUS18272</name>
</gene>